<reference evidence="2 3" key="2">
    <citation type="submission" date="2018-03" db="EMBL/GenBank/DDBJ databases">
        <title>The ancient ancestry and fast evolution of plastids.</title>
        <authorList>
            <person name="Moore K.R."/>
            <person name="Magnabosco C."/>
            <person name="Momper L."/>
            <person name="Gold D.A."/>
            <person name="Bosak T."/>
            <person name="Fournier G.P."/>
        </authorList>
    </citation>
    <scope>NUCLEOTIDE SEQUENCE [LARGE SCALE GENOMIC DNA]</scope>
    <source>
        <strain evidence="2 3">CCAP 1448/3</strain>
    </source>
</reference>
<protein>
    <recommendedName>
        <fullName evidence="1">HEPN domain-containing protein</fullName>
    </recommendedName>
</protein>
<keyword evidence="3" id="KW-1185">Reference proteome</keyword>
<dbReference type="EMBL" id="PVWJ01000193">
    <property type="protein sequence ID" value="PSB00542.1"/>
    <property type="molecule type" value="Genomic_DNA"/>
</dbReference>
<accession>A0A2T1BX22</accession>
<feature type="domain" description="HEPN" evidence="1">
    <location>
        <begin position="12"/>
        <end position="121"/>
    </location>
</feature>
<organism evidence="2 3">
    <name type="scientific">Merismopedia glauca CCAP 1448/3</name>
    <dbReference type="NCBI Taxonomy" id="1296344"/>
    <lineage>
        <taxon>Bacteria</taxon>
        <taxon>Bacillati</taxon>
        <taxon>Cyanobacteriota</taxon>
        <taxon>Cyanophyceae</taxon>
        <taxon>Synechococcales</taxon>
        <taxon>Merismopediaceae</taxon>
        <taxon>Merismopedia</taxon>
    </lineage>
</organism>
<dbReference type="InterPro" id="IPR007842">
    <property type="entry name" value="HEPN_dom"/>
</dbReference>
<comment type="caution">
    <text evidence="2">The sequence shown here is derived from an EMBL/GenBank/DDBJ whole genome shotgun (WGS) entry which is preliminary data.</text>
</comment>
<gene>
    <name evidence="2" type="ORF">C7B64_22940</name>
</gene>
<evidence type="ECO:0000259" key="1">
    <source>
        <dbReference type="PROSITE" id="PS50910"/>
    </source>
</evidence>
<dbReference type="Gene3D" id="1.20.120.330">
    <property type="entry name" value="Nucleotidyltransferases domain 2"/>
    <property type="match status" value="1"/>
</dbReference>
<evidence type="ECO:0000313" key="3">
    <source>
        <dbReference type="Proteomes" id="UP000238762"/>
    </source>
</evidence>
<dbReference type="SMART" id="SM00748">
    <property type="entry name" value="HEPN"/>
    <property type="match status" value="1"/>
</dbReference>
<dbReference type="AlphaFoldDB" id="A0A2T1BX22"/>
<reference evidence="2 3" key="1">
    <citation type="submission" date="2018-02" db="EMBL/GenBank/DDBJ databases">
        <authorList>
            <person name="Cohen D.B."/>
            <person name="Kent A.D."/>
        </authorList>
    </citation>
    <scope>NUCLEOTIDE SEQUENCE [LARGE SCALE GENOMIC DNA]</scope>
    <source>
        <strain evidence="2 3">CCAP 1448/3</strain>
    </source>
</reference>
<name>A0A2T1BX22_9CYAN</name>
<dbReference type="Proteomes" id="UP000238762">
    <property type="component" value="Unassembled WGS sequence"/>
</dbReference>
<dbReference type="PROSITE" id="PS50910">
    <property type="entry name" value="HEPN"/>
    <property type="match status" value="1"/>
</dbReference>
<evidence type="ECO:0000313" key="2">
    <source>
        <dbReference type="EMBL" id="PSB00542.1"/>
    </source>
</evidence>
<dbReference type="Pfam" id="PF05168">
    <property type="entry name" value="HEPN"/>
    <property type="match status" value="1"/>
</dbReference>
<proteinExistence type="predicted"/>
<dbReference type="SUPFAM" id="SSF81593">
    <property type="entry name" value="Nucleotidyltransferase substrate binding subunit/domain"/>
    <property type="match status" value="1"/>
</dbReference>
<sequence length="145" mass="16684">MDLEKRTLVIFWLKKAHNDLLIAQELSSKFPDAAIYHCQQAAEKALKAFLTLHDREALKTHNIGDLIVEASQVKPELRNQLREAVALTQYNQTYRYPTNPTEDFNPTPGELRKAFHLAKAVYDKICEVMPEEIVGKPQQKPDLDR</sequence>
<dbReference type="RefSeq" id="WP_106291764.1">
    <property type="nucleotide sequence ID" value="NZ_CAWNTC010000244.1"/>
</dbReference>
<dbReference type="OrthoDB" id="9808176at2"/>